<dbReference type="AlphaFoldDB" id="A0A067P282"/>
<dbReference type="EMBL" id="KL197995">
    <property type="protein sequence ID" value="KDQ48879.1"/>
    <property type="molecule type" value="Genomic_DNA"/>
</dbReference>
<evidence type="ECO:0000313" key="2">
    <source>
        <dbReference type="Proteomes" id="UP000027265"/>
    </source>
</evidence>
<gene>
    <name evidence="1" type="ORF">JAAARDRAFT_201377</name>
</gene>
<reference evidence="2" key="1">
    <citation type="journal article" date="2014" name="Proc. Natl. Acad. Sci. U.S.A.">
        <title>Extensive sampling of basidiomycete genomes demonstrates inadequacy of the white-rot/brown-rot paradigm for wood decay fungi.</title>
        <authorList>
            <person name="Riley R."/>
            <person name="Salamov A.A."/>
            <person name="Brown D.W."/>
            <person name="Nagy L.G."/>
            <person name="Floudas D."/>
            <person name="Held B.W."/>
            <person name="Levasseur A."/>
            <person name="Lombard V."/>
            <person name="Morin E."/>
            <person name="Otillar R."/>
            <person name="Lindquist E.A."/>
            <person name="Sun H."/>
            <person name="LaButti K.M."/>
            <person name="Schmutz J."/>
            <person name="Jabbour D."/>
            <person name="Luo H."/>
            <person name="Baker S.E."/>
            <person name="Pisabarro A.G."/>
            <person name="Walton J.D."/>
            <person name="Blanchette R.A."/>
            <person name="Henrissat B."/>
            <person name="Martin F."/>
            <person name="Cullen D."/>
            <person name="Hibbett D.S."/>
            <person name="Grigoriev I.V."/>
        </authorList>
    </citation>
    <scope>NUCLEOTIDE SEQUENCE [LARGE SCALE GENOMIC DNA]</scope>
    <source>
        <strain evidence="2">MUCL 33604</strain>
    </source>
</reference>
<sequence>MEQCQARFLDIVRTSVNAEDEQEGLAPPRKALISEVTHEMTYTAMEIKLEEDRMKFYNEVDEYIDTMLMVTRAAAEMRDQEVKTELTFEMNAPGPVRFPEIIELVERMFELASIHTFDSQREREGETWEWQETLKVANKLRLVNRRYNQIFRKYTFRKVTLGRVEKEYSGGVMPDISRDLLQREVRDLTMVLSPGDHMHGYLFASFGWMGRLRTLKMQGRRNRIEEALQHVPFRMLPELRVVSMEVSGPLRKFGAVKEARGLKELHIRYGDIRPREGTVAARGAIVVELMEQLESLAILDKYNDPWDGCSAGGLLKHVQVGVPFYPRLRKLALQEVHDWGKLKQVLRLLPMVIALTVRYVHLHLAWQGDATILPRLECLEAENEVVRWFAEGRPLKMITILPDTLPTPRIAVNQLPSNLKSLGFTPTTKDHMMFNMMDILGLG</sequence>
<keyword evidence="2" id="KW-1185">Reference proteome</keyword>
<evidence type="ECO:0000313" key="1">
    <source>
        <dbReference type="EMBL" id="KDQ48879.1"/>
    </source>
</evidence>
<dbReference type="Proteomes" id="UP000027265">
    <property type="component" value="Unassembled WGS sequence"/>
</dbReference>
<protein>
    <submittedName>
        <fullName evidence="1">Uncharacterized protein</fullName>
    </submittedName>
</protein>
<organism evidence="1 2">
    <name type="scientific">Jaapia argillacea MUCL 33604</name>
    <dbReference type="NCBI Taxonomy" id="933084"/>
    <lineage>
        <taxon>Eukaryota</taxon>
        <taxon>Fungi</taxon>
        <taxon>Dikarya</taxon>
        <taxon>Basidiomycota</taxon>
        <taxon>Agaricomycotina</taxon>
        <taxon>Agaricomycetes</taxon>
        <taxon>Agaricomycetidae</taxon>
        <taxon>Jaapiales</taxon>
        <taxon>Jaapiaceae</taxon>
        <taxon>Jaapia</taxon>
    </lineage>
</organism>
<name>A0A067P282_9AGAM</name>
<accession>A0A067P282</accession>
<proteinExistence type="predicted"/>
<dbReference type="HOGENOM" id="CLU_618292_0_0_1"/>
<dbReference type="InParanoid" id="A0A067P282"/>